<feature type="transmembrane region" description="Helical" evidence="5">
    <location>
        <begin position="375"/>
        <end position="397"/>
    </location>
</feature>
<feature type="transmembrane region" description="Helical" evidence="5">
    <location>
        <begin position="65"/>
        <end position="93"/>
    </location>
</feature>
<dbReference type="InterPro" id="IPR001898">
    <property type="entry name" value="SLC13A/DASS"/>
</dbReference>
<dbReference type="EMBL" id="DTMF01000058">
    <property type="protein sequence ID" value="HGF33207.1"/>
    <property type="molecule type" value="Genomic_DNA"/>
</dbReference>
<keyword evidence="2 5" id="KW-0812">Transmembrane</keyword>
<comment type="caution">
    <text evidence="6">The sequence shown here is derived from an EMBL/GenBank/DDBJ whole genome shotgun (WGS) entry which is preliminary data.</text>
</comment>
<feature type="transmembrane region" description="Helical" evidence="5">
    <location>
        <begin position="153"/>
        <end position="186"/>
    </location>
</feature>
<evidence type="ECO:0000256" key="3">
    <source>
        <dbReference type="ARBA" id="ARBA00022989"/>
    </source>
</evidence>
<accession>A0A7C3YZT4</accession>
<reference evidence="6" key="1">
    <citation type="journal article" date="2020" name="mSystems">
        <title>Genome- and Community-Level Interaction Insights into Carbon Utilization and Element Cycling Functions of Hydrothermarchaeota in Hydrothermal Sediment.</title>
        <authorList>
            <person name="Zhou Z."/>
            <person name="Liu Y."/>
            <person name="Xu W."/>
            <person name="Pan J."/>
            <person name="Luo Z.H."/>
            <person name="Li M."/>
        </authorList>
    </citation>
    <scope>NUCLEOTIDE SEQUENCE [LARGE SCALE GENOMIC DNA]</scope>
    <source>
        <strain evidence="6">SpSt-897</strain>
    </source>
</reference>
<sequence>MAAGLPEMPEEIVLAAPKKVIDWRRVFFILLGLGVFFLFYLIPGFPDAVDPGGKVFKRPWEGKMALGLFLMAGIWWVFEVMPIGATAIAIGLFQVLFYIRTANEALKDFLDPSVWFIFGSVVIGSAFTASGLTKRMAYKMLYLVGENTKLILLGTFIVTAAMTLLMAHTAVAAALFPLLMAINALYTDSDQPTRFGKGLFIGMAWAAGAGSIITFLGAARGVAAAGMFKEFTGQDIGFFELTWYMFPLGILMVFLIWLIIIFCFRPERPRIVGLRQKAKVLARELGPLNNKEKFVIFTMVAIITLFMLKSFAPVKVFKDLDRAGIMLIATVAFFLTRVLTVDDMETISWNIILLFGGAMSIGFCLWKTGAAQWLAVHWLTMFLQAPPLVFILGIAFFVLVMTNFIMNVAAIAIALPVSLVIAQYLGVAPHVILFASLATAGMPFNLLIGAAPNAIAYESRQFTTAEFFLYGWIPSIVLMLVLGAFVWYIWPIQGMPVLVSK</sequence>
<evidence type="ECO:0000313" key="6">
    <source>
        <dbReference type="EMBL" id="HGF33207.1"/>
    </source>
</evidence>
<organism evidence="6">
    <name type="scientific">Desulfobacca acetoxidans</name>
    <dbReference type="NCBI Taxonomy" id="60893"/>
    <lineage>
        <taxon>Bacteria</taxon>
        <taxon>Pseudomonadati</taxon>
        <taxon>Thermodesulfobacteriota</taxon>
        <taxon>Desulfobaccia</taxon>
        <taxon>Desulfobaccales</taxon>
        <taxon>Desulfobaccaceae</taxon>
        <taxon>Desulfobacca</taxon>
    </lineage>
</organism>
<dbReference type="GO" id="GO:0005315">
    <property type="term" value="F:phosphate transmembrane transporter activity"/>
    <property type="evidence" value="ECO:0007669"/>
    <property type="project" value="TreeGrafter"/>
</dbReference>
<feature type="transmembrane region" description="Helical" evidence="5">
    <location>
        <begin position="431"/>
        <end position="455"/>
    </location>
</feature>
<evidence type="ECO:0000256" key="2">
    <source>
        <dbReference type="ARBA" id="ARBA00022692"/>
    </source>
</evidence>
<dbReference type="PANTHER" id="PTHR10283:SF92">
    <property type="entry name" value="LOW-AFFINITY PHOSPHATE TRANSPORTER PHO91"/>
    <property type="match status" value="1"/>
</dbReference>
<proteinExistence type="predicted"/>
<feature type="transmembrane region" description="Helical" evidence="5">
    <location>
        <begin position="347"/>
        <end position="369"/>
    </location>
</feature>
<gene>
    <name evidence="6" type="ORF">ENW96_02315</name>
</gene>
<keyword evidence="4 5" id="KW-0472">Membrane</keyword>
<dbReference type="PANTHER" id="PTHR10283">
    <property type="entry name" value="SOLUTE CARRIER FAMILY 13 MEMBER"/>
    <property type="match status" value="1"/>
</dbReference>
<feature type="transmembrane region" description="Helical" evidence="5">
    <location>
        <begin position="323"/>
        <end position="340"/>
    </location>
</feature>
<dbReference type="CDD" id="cd01115">
    <property type="entry name" value="SLC13_permease"/>
    <property type="match status" value="1"/>
</dbReference>
<evidence type="ECO:0000256" key="5">
    <source>
        <dbReference type="SAM" id="Phobius"/>
    </source>
</evidence>
<keyword evidence="3 5" id="KW-1133">Transmembrane helix</keyword>
<name>A0A7C3YZT4_9BACT</name>
<feature type="transmembrane region" description="Helical" evidence="5">
    <location>
        <begin position="467"/>
        <end position="490"/>
    </location>
</feature>
<feature type="transmembrane region" description="Helical" evidence="5">
    <location>
        <begin position="198"/>
        <end position="223"/>
    </location>
</feature>
<dbReference type="AlphaFoldDB" id="A0A7C3YZT4"/>
<feature type="transmembrane region" description="Helical" evidence="5">
    <location>
        <begin position="404"/>
        <end position="425"/>
    </location>
</feature>
<feature type="transmembrane region" description="Helical" evidence="5">
    <location>
        <begin position="26"/>
        <end position="45"/>
    </location>
</feature>
<dbReference type="Pfam" id="PF00939">
    <property type="entry name" value="Na_sulph_symp"/>
    <property type="match status" value="1"/>
</dbReference>
<comment type="subcellular location">
    <subcellularLocation>
        <location evidence="1">Membrane</location>
        <topology evidence="1">Multi-pass membrane protein</topology>
    </subcellularLocation>
</comment>
<feature type="transmembrane region" description="Helical" evidence="5">
    <location>
        <begin position="243"/>
        <end position="264"/>
    </location>
</feature>
<feature type="transmembrane region" description="Helical" evidence="5">
    <location>
        <begin position="294"/>
        <end position="311"/>
    </location>
</feature>
<protein>
    <submittedName>
        <fullName evidence="6">SLC13/DASS family transporter</fullName>
    </submittedName>
</protein>
<evidence type="ECO:0000256" key="4">
    <source>
        <dbReference type="ARBA" id="ARBA00023136"/>
    </source>
</evidence>
<dbReference type="GO" id="GO:0005886">
    <property type="term" value="C:plasma membrane"/>
    <property type="evidence" value="ECO:0007669"/>
    <property type="project" value="TreeGrafter"/>
</dbReference>
<feature type="transmembrane region" description="Helical" evidence="5">
    <location>
        <begin position="114"/>
        <end position="133"/>
    </location>
</feature>
<evidence type="ECO:0000256" key="1">
    <source>
        <dbReference type="ARBA" id="ARBA00004141"/>
    </source>
</evidence>